<accession>A0A2M6U583</accession>
<reference evidence="1 2" key="1">
    <citation type="submission" date="2015-06" db="EMBL/GenBank/DDBJ databases">
        <title>Comparative genome analysis of nirS-carrying Bradyrhizobium sp. strains.</title>
        <authorList>
            <person name="Ishii S."/>
            <person name="Jang J."/>
            <person name="Nishizawa T."/>
            <person name="Senoo K."/>
        </authorList>
    </citation>
    <scope>NUCLEOTIDE SEQUENCE [LARGE SCALE GENOMIC DNA]</scope>
    <source>
        <strain evidence="1 2">TSA1</strain>
    </source>
</reference>
<name>A0A2M6U583_9BRAD</name>
<comment type="caution">
    <text evidence="1">The sequence shown here is derived from an EMBL/GenBank/DDBJ whole genome shotgun (WGS) entry which is preliminary data.</text>
</comment>
<sequence length="154" mass="15972">MLRMALLGLLILLSVGVLSAMELNTPARRAVAIAPPLADQSADVSVPHDALAKADSLEIAAVGVAMPTQPASVESPAAPQEVRVVSPAPAPVVRQRGKAKPIAIAKPHEPKPKALVVKRTANVPRAKAASETESCRLKAFGGLLKAWNLTGCEI</sequence>
<dbReference type="AlphaFoldDB" id="A0A2M6U583"/>
<gene>
    <name evidence="1" type="ORF">TSA1_02540</name>
</gene>
<protein>
    <submittedName>
        <fullName evidence="1">Uncharacterized protein</fullName>
    </submittedName>
</protein>
<keyword evidence="2" id="KW-1185">Reference proteome</keyword>
<evidence type="ECO:0000313" key="1">
    <source>
        <dbReference type="EMBL" id="PIS99762.1"/>
    </source>
</evidence>
<proteinExistence type="predicted"/>
<evidence type="ECO:0000313" key="2">
    <source>
        <dbReference type="Proteomes" id="UP000228930"/>
    </source>
</evidence>
<dbReference type="Proteomes" id="UP000228930">
    <property type="component" value="Unassembled WGS sequence"/>
</dbReference>
<organism evidence="1 2">
    <name type="scientific">Bradyrhizobium nitroreducens</name>
    <dbReference type="NCBI Taxonomy" id="709803"/>
    <lineage>
        <taxon>Bacteria</taxon>
        <taxon>Pseudomonadati</taxon>
        <taxon>Pseudomonadota</taxon>
        <taxon>Alphaproteobacteria</taxon>
        <taxon>Hyphomicrobiales</taxon>
        <taxon>Nitrobacteraceae</taxon>
        <taxon>Bradyrhizobium</taxon>
    </lineage>
</organism>
<dbReference type="EMBL" id="LFJC01000003">
    <property type="protein sequence ID" value="PIS99762.1"/>
    <property type="molecule type" value="Genomic_DNA"/>
</dbReference>